<gene>
    <name evidence="3" type="ORF">DVS28_a4586</name>
</gene>
<dbReference type="InterPro" id="IPR030395">
    <property type="entry name" value="GP_PDE_dom"/>
</dbReference>
<evidence type="ECO:0000313" key="4">
    <source>
        <dbReference type="Proteomes" id="UP000264006"/>
    </source>
</evidence>
<organism evidence="3 4">
    <name type="scientific">Euzebya pacifica</name>
    <dbReference type="NCBI Taxonomy" id="1608957"/>
    <lineage>
        <taxon>Bacteria</taxon>
        <taxon>Bacillati</taxon>
        <taxon>Actinomycetota</taxon>
        <taxon>Nitriliruptoria</taxon>
        <taxon>Euzebyales</taxon>
    </lineage>
</organism>
<accession>A0A346Y450</accession>
<feature type="chain" id="PRO_5016558183" evidence="1">
    <location>
        <begin position="24"/>
        <end position="636"/>
    </location>
</feature>
<dbReference type="Gene3D" id="3.40.50.12090">
    <property type="match status" value="1"/>
</dbReference>
<dbReference type="RefSeq" id="WP_114593457.1">
    <property type="nucleotide sequence ID" value="NZ_CP031165.1"/>
</dbReference>
<dbReference type="SUPFAM" id="SSF51695">
    <property type="entry name" value="PLC-like phosphodiesterases"/>
    <property type="match status" value="1"/>
</dbReference>
<dbReference type="Proteomes" id="UP000264006">
    <property type="component" value="Chromosome"/>
</dbReference>
<dbReference type="Pfam" id="PF03009">
    <property type="entry name" value="GDPD"/>
    <property type="match status" value="1"/>
</dbReference>
<dbReference type="GO" id="GO:0006629">
    <property type="term" value="P:lipid metabolic process"/>
    <property type="evidence" value="ECO:0007669"/>
    <property type="project" value="InterPro"/>
</dbReference>
<protein>
    <submittedName>
        <fullName evidence="3">Glycerophosphoryl diester phosphodiesterase</fullName>
    </submittedName>
</protein>
<dbReference type="PROSITE" id="PS51704">
    <property type="entry name" value="GP_PDE"/>
    <property type="match status" value="1"/>
</dbReference>
<keyword evidence="1" id="KW-0732">Signal</keyword>
<keyword evidence="4" id="KW-1185">Reference proteome</keyword>
<sequence length="636" mass="65257">MSARALLCLLVLLASSLPTAAFAQGGEPLGAVSVLAHRGASAYAPEHTFFAYDLAIEQDTDFLECDLQMTSDGVLVCVHDSSVDRTSDGSGDVEQLTLAELRQLDWGSWFATDDAGAAERFAGAQVVPFEEQLDCYTAANARLRFHIETKSPDSLGGAMEEELIRVLGARDLIPAEGPSPQTDPAIVQSFSRQSLEIVKDLEPRLATALLFAAPDQTNVTLVEALTGQLPDVADVMAPNAAWLAAHPLYVDAVHGNGGEVHTWTVDDATQMDRLLAMGVDGLFTNRPDLARERVDAAGHAVPAEDRGNPDVVDPLCPGVAGTVERDAVSEALRFAGLAFSAAGPADIVERGAWAYAPDVLLGRDDVFADALGAGAAQGLLDAPLLLTDGDTLDGRVRAELVRLGAQRVHLLGGEAAVSPAVEQALVDLGHEVTRLAGEERITTALAIADASLAAAADAGVTVSTAVIARADGPGTAAFVDALGAGALGVTLDAPVLLTATDGLSPATASWLESSALTDIVVAGGESAVSAGVVEDLRALGLSVRRAGGATRYETAVELARTAAPGDEPHVDTIVLVDGQSPTGWTAGFTAASQAMGGNAVVLPVAGDTVPAPVAALVEETDATVVCSLALDLDACD</sequence>
<dbReference type="KEGG" id="euz:DVS28_a4586"/>
<dbReference type="GO" id="GO:0008081">
    <property type="term" value="F:phosphoric diester hydrolase activity"/>
    <property type="evidence" value="ECO:0007669"/>
    <property type="project" value="InterPro"/>
</dbReference>
<evidence type="ECO:0000256" key="1">
    <source>
        <dbReference type="SAM" id="SignalP"/>
    </source>
</evidence>
<dbReference type="EMBL" id="CP031165">
    <property type="protein sequence ID" value="AXV09247.1"/>
    <property type="molecule type" value="Genomic_DNA"/>
</dbReference>
<feature type="domain" description="GP-PDE" evidence="2">
    <location>
        <begin position="32"/>
        <end position="294"/>
    </location>
</feature>
<dbReference type="OrthoDB" id="9758957at2"/>
<proteinExistence type="predicted"/>
<dbReference type="Gene3D" id="3.20.20.190">
    <property type="entry name" value="Phosphatidylinositol (PI) phosphodiesterase"/>
    <property type="match status" value="1"/>
</dbReference>
<name>A0A346Y450_9ACTN</name>
<dbReference type="Pfam" id="PF04122">
    <property type="entry name" value="CW_binding_2"/>
    <property type="match status" value="2"/>
</dbReference>
<dbReference type="PANTHER" id="PTHR46211:SF1">
    <property type="entry name" value="GLYCEROPHOSPHODIESTER PHOSPHODIESTERASE, CYTOPLASMIC"/>
    <property type="match status" value="1"/>
</dbReference>
<reference evidence="3 4" key="1">
    <citation type="submission" date="2018-09" db="EMBL/GenBank/DDBJ databases">
        <title>Complete genome sequence of Euzebya sp. DY32-46 isolated from seawater of Pacific Ocean.</title>
        <authorList>
            <person name="Xu L."/>
            <person name="Wu Y.-H."/>
            <person name="Xu X.-W."/>
        </authorList>
    </citation>
    <scope>NUCLEOTIDE SEQUENCE [LARGE SCALE GENOMIC DNA]</scope>
    <source>
        <strain evidence="3 4">DY32-46</strain>
    </source>
</reference>
<dbReference type="InterPro" id="IPR007253">
    <property type="entry name" value="Cell_wall-bd_2"/>
</dbReference>
<evidence type="ECO:0000313" key="3">
    <source>
        <dbReference type="EMBL" id="AXV09247.1"/>
    </source>
</evidence>
<dbReference type="AlphaFoldDB" id="A0A346Y450"/>
<dbReference type="PANTHER" id="PTHR46211">
    <property type="entry name" value="GLYCEROPHOSPHORYL DIESTER PHOSPHODIESTERASE"/>
    <property type="match status" value="1"/>
</dbReference>
<feature type="signal peptide" evidence="1">
    <location>
        <begin position="1"/>
        <end position="23"/>
    </location>
</feature>
<dbReference type="InterPro" id="IPR017946">
    <property type="entry name" value="PLC-like_Pdiesterase_TIM-brl"/>
</dbReference>
<evidence type="ECO:0000259" key="2">
    <source>
        <dbReference type="PROSITE" id="PS51704"/>
    </source>
</evidence>